<sequence>MAVNADPFVVADVAIYERALGLSKVLMTLAIDSPLEDTKPLFARLLALFKADPSRARGGATPETVPHPKFWEAMSGIDALNNLLSRFPEEAPYQNLAFKSVCDAIIKHWDNVWKWVEAGARRAMRQKEHPLPEEHFIFLLSTLVRFAYTCSTTFDQQYQVHERLREKNYNALVDMSISRRVIHVWMRCSETRQPSFHKFGCPTTLQAT</sequence>
<dbReference type="Proteomes" id="UP001063166">
    <property type="component" value="Unassembled WGS sequence"/>
</dbReference>
<gene>
    <name evidence="1" type="ORF">LshimejAT787_0210440</name>
</gene>
<dbReference type="EMBL" id="BRPK01000002">
    <property type="protein sequence ID" value="GLB35479.1"/>
    <property type="molecule type" value="Genomic_DNA"/>
</dbReference>
<name>A0A9P3PHB1_LYOSH</name>
<proteinExistence type="predicted"/>
<reference evidence="1" key="1">
    <citation type="submission" date="2022-07" db="EMBL/GenBank/DDBJ databases">
        <title>The genome of Lyophyllum shimeji provides insight into the initial evolution of ectomycorrhizal fungal genome.</title>
        <authorList>
            <person name="Kobayashi Y."/>
            <person name="Shibata T."/>
            <person name="Hirakawa H."/>
            <person name="Shigenobu S."/>
            <person name="Nishiyama T."/>
            <person name="Yamada A."/>
            <person name="Hasebe M."/>
            <person name="Kawaguchi M."/>
        </authorList>
    </citation>
    <scope>NUCLEOTIDE SEQUENCE</scope>
    <source>
        <strain evidence="1">AT787</strain>
    </source>
</reference>
<evidence type="ECO:0000313" key="2">
    <source>
        <dbReference type="Proteomes" id="UP001063166"/>
    </source>
</evidence>
<keyword evidence="2" id="KW-1185">Reference proteome</keyword>
<accession>A0A9P3PHB1</accession>
<dbReference type="AlphaFoldDB" id="A0A9P3PHB1"/>
<comment type="caution">
    <text evidence="1">The sequence shown here is derived from an EMBL/GenBank/DDBJ whole genome shotgun (WGS) entry which is preliminary data.</text>
</comment>
<organism evidence="1 2">
    <name type="scientific">Lyophyllum shimeji</name>
    <name type="common">Hon-shimeji</name>
    <name type="synonym">Tricholoma shimeji</name>
    <dbReference type="NCBI Taxonomy" id="47721"/>
    <lineage>
        <taxon>Eukaryota</taxon>
        <taxon>Fungi</taxon>
        <taxon>Dikarya</taxon>
        <taxon>Basidiomycota</taxon>
        <taxon>Agaricomycotina</taxon>
        <taxon>Agaricomycetes</taxon>
        <taxon>Agaricomycetidae</taxon>
        <taxon>Agaricales</taxon>
        <taxon>Tricholomatineae</taxon>
        <taxon>Lyophyllaceae</taxon>
        <taxon>Lyophyllum</taxon>
    </lineage>
</organism>
<protein>
    <submittedName>
        <fullName evidence="1">Uncharacterized protein</fullName>
    </submittedName>
</protein>
<evidence type="ECO:0000313" key="1">
    <source>
        <dbReference type="EMBL" id="GLB35479.1"/>
    </source>
</evidence>